<evidence type="ECO:0000259" key="9">
    <source>
        <dbReference type="Pfam" id="PF00520"/>
    </source>
</evidence>
<feature type="transmembrane region" description="Helical" evidence="8">
    <location>
        <begin position="422"/>
        <end position="443"/>
    </location>
</feature>
<dbReference type="Gene3D" id="3.90.226.10">
    <property type="entry name" value="2-enoyl-CoA Hydratase, Chain A, domain 1"/>
    <property type="match status" value="1"/>
</dbReference>
<dbReference type="PANTHER" id="PTHR10381">
    <property type="entry name" value="ATP-DEPENDENT CLP PROTEASE PROTEOLYTIC SUBUNIT"/>
    <property type="match status" value="1"/>
</dbReference>
<dbReference type="AlphaFoldDB" id="A0A9W6ZRF0"/>
<evidence type="ECO:0000256" key="4">
    <source>
        <dbReference type="ARBA" id="ARBA00022989"/>
    </source>
</evidence>
<proteinExistence type="inferred from homology"/>
<feature type="region of interest" description="Disordered" evidence="7">
    <location>
        <begin position="237"/>
        <end position="282"/>
    </location>
</feature>
<dbReference type="GO" id="GO:0006515">
    <property type="term" value="P:protein quality control for misfolded or incompletely synthesized proteins"/>
    <property type="evidence" value="ECO:0007669"/>
    <property type="project" value="TreeGrafter"/>
</dbReference>
<dbReference type="SUPFAM" id="SSF52096">
    <property type="entry name" value="ClpP/crotonase"/>
    <property type="match status" value="1"/>
</dbReference>
<gene>
    <name evidence="10" type="ORF">TrRE_jg2232</name>
</gene>
<dbReference type="GO" id="GO:0004176">
    <property type="term" value="F:ATP-dependent peptidase activity"/>
    <property type="evidence" value="ECO:0007669"/>
    <property type="project" value="InterPro"/>
</dbReference>
<feature type="transmembrane region" description="Helical" evidence="8">
    <location>
        <begin position="393"/>
        <end position="410"/>
    </location>
</feature>
<keyword evidence="3 8" id="KW-0812">Transmembrane</keyword>
<comment type="similarity">
    <text evidence="2 6">Belongs to the peptidase S14 family.</text>
</comment>
<evidence type="ECO:0000256" key="7">
    <source>
        <dbReference type="SAM" id="MobiDB-lite"/>
    </source>
</evidence>
<name>A0A9W6ZRF0_9STRA</name>
<dbReference type="Pfam" id="PF00574">
    <property type="entry name" value="CLP_protease"/>
    <property type="match status" value="1"/>
</dbReference>
<dbReference type="PANTHER" id="PTHR10381:SF11">
    <property type="entry name" value="ATP-DEPENDENT CLP PROTEASE PROTEOLYTIC SUBUNIT, MITOCHONDRIAL"/>
    <property type="match status" value="1"/>
</dbReference>
<dbReference type="InterPro" id="IPR005821">
    <property type="entry name" value="Ion_trans_dom"/>
</dbReference>
<evidence type="ECO:0000256" key="5">
    <source>
        <dbReference type="ARBA" id="ARBA00023136"/>
    </source>
</evidence>
<dbReference type="SUPFAM" id="SSF81324">
    <property type="entry name" value="Voltage-gated potassium channels"/>
    <property type="match status" value="1"/>
</dbReference>
<reference evidence="10" key="1">
    <citation type="submission" date="2022-07" db="EMBL/GenBank/DDBJ databases">
        <title>Genome analysis of Parmales, a sister group of diatoms, reveals the evolutionary specialization of diatoms from phago-mixotrophs to photoautotrophs.</title>
        <authorList>
            <person name="Ban H."/>
            <person name="Sato S."/>
            <person name="Yoshikawa S."/>
            <person name="Kazumasa Y."/>
            <person name="Nakamura Y."/>
            <person name="Ichinomiya M."/>
            <person name="Saitoh K."/>
            <person name="Sato N."/>
            <person name="Blanc-Mathieu R."/>
            <person name="Endo H."/>
            <person name="Kuwata A."/>
            <person name="Ogata H."/>
        </authorList>
    </citation>
    <scope>NUCLEOTIDE SEQUENCE</scope>
</reference>
<dbReference type="InterPro" id="IPR001907">
    <property type="entry name" value="ClpP"/>
</dbReference>
<sequence length="529" mass="58998">MVPYMIPGTGQYQFISISQAFFRERVLFVNQPITTSVANELIAILLYLRNDDRSKPITLYCNIPGGERTPTMALFDTIEACKKDCTITTLNLGFVAGLGALITGAGTEGRRYALPNARFLLTTAMPGEVVQGQAEDIKNEIRQKIKMNNVVEDVISKFTGRQRELVKKDFGRDFYLNAEEAAEYGIIDKVLYPSSEGGSAEEVKLGEFATAGGAGFGDEWKNYHSGSFAMEEDSDLDHNILPHSNTSSMQSQQGLELSNIGGGPGSGRTSSSPPAHGRAGFNPMYSMQSDMSETTGITSVKTGGTADEDLVIGKPVLTSRGSAVILEPAVTFNVNDDKRPDSRPLSNNFLNTTRSRIVSINSRRYEGSKVNFSVSLHGFRIFPDSIVSLVRKFIIDVTCLVISIFVPYLLAFVESDLNNLGFWQYGSAIVNTIFFIDMLLEFITAVHDDEMNLIVNREIITRKYLRKWFCIDLLTCIPFMLFAGETDMVWFRRIVSISLFAKLLKPLKHEIQWQDAVHRQFLTSRLLRR</sequence>
<keyword evidence="11" id="KW-1185">Reference proteome</keyword>
<dbReference type="GO" id="GO:0016020">
    <property type="term" value="C:membrane"/>
    <property type="evidence" value="ECO:0007669"/>
    <property type="project" value="UniProtKB-SubCell"/>
</dbReference>
<comment type="subcellular location">
    <subcellularLocation>
        <location evidence="1">Membrane</location>
        <topology evidence="1">Multi-pass membrane protein</topology>
    </subcellularLocation>
</comment>
<accession>A0A9W6ZRF0</accession>
<evidence type="ECO:0000256" key="2">
    <source>
        <dbReference type="ARBA" id="ARBA00007039"/>
    </source>
</evidence>
<evidence type="ECO:0000256" key="6">
    <source>
        <dbReference type="RuleBase" id="RU003567"/>
    </source>
</evidence>
<evidence type="ECO:0000256" key="1">
    <source>
        <dbReference type="ARBA" id="ARBA00004141"/>
    </source>
</evidence>
<dbReference type="PRINTS" id="PR00127">
    <property type="entry name" value="CLPPROTEASEP"/>
</dbReference>
<dbReference type="GO" id="GO:0009368">
    <property type="term" value="C:endopeptidase Clp complex"/>
    <property type="evidence" value="ECO:0007669"/>
    <property type="project" value="TreeGrafter"/>
</dbReference>
<protein>
    <recommendedName>
        <fullName evidence="6">ATP-dependent Clp protease proteolytic subunit</fullName>
    </recommendedName>
</protein>
<evidence type="ECO:0000256" key="8">
    <source>
        <dbReference type="SAM" id="Phobius"/>
    </source>
</evidence>
<dbReference type="Pfam" id="PF00520">
    <property type="entry name" value="Ion_trans"/>
    <property type="match status" value="1"/>
</dbReference>
<dbReference type="Gene3D" id="1.10.287.70">
    <property type="match status" value="1"/>
</dbReference>
<feature type="domain" description="Ion transport" evidence="9">
    <location>
        <begin position="393"/>
        <end position="508"/>
    </location>
</feature>
<organism evidence="10 11">
    <name type="scientific">Triparma retinervis</name>
    <dbReference type="NCBI Taxonomy" id="2557542"/>
    <lineage>
        <taxon>Eukaryota</taxon>
        <taxon>Sar</taxon>
        <taxon>Stramenopiles</taxon>
        <taxon>Ochrophyta</taxon>
        <taxon>Bolidophyceae</taxon>
        <taxon>Parmales</taxon>
        <taxon>Triparmaceae</taxon>
        <taxon>Triparma</taxon>
    </lineage>
</organism>
<dbReference type="GO" id="GO:0004252">
    <property type="term" value="F:serine-type endopeptidase activity"/>
    <property type="evidence" value="ECO:0007669"/>
    <property type="project" value="InterPro"/>
</dbReference>
<dbReference type="EMBL" id="BRXZ01000938">
    <property type="protein sequence ID" value="GMH57966.1"/>
    <property type="molecule type" value="Genomic_DNA"/>
</dbReference>
<evidence type="ECO:0000256" key="3">
    <source>
        <dbReference type="ARBA" id="ARBA00022692"/>
    </source>
</evidence>
<feature type="transmembrane region" description="Helical" evidence="8">
    <location>
        <begin position="464"/>
        <end position="483"/>
    </location>
</feature>
<dbReference type="Proteomes" id="UP001165082">
    <property type="component" value="Unassembled WGS sequence"/>
</dbReference>
<evidence type="ECO:0000313" key="11">
    <source>
        <dbReference type="Proteomes" id="UP001165082"/>
    </source>
</evidence>
<keyword evidence="5 8" id="KW-0472">Membrane</keyword>
<dbReference type="CDD" id="cd07017">
    <property type="entry name" value="S14_ClpP_2"/>
    <property type="match status" value="1"/>
</dbReference>
<feature type="compositionally biased region" description="Polar residues" evidence="7">
    <location>
        <begin position="242"/>
        <end position="256"/>
    </location>
</feature>
<dbReference type="GO" id="GO:0005216">
    <property type="term" value="F:monoatomic ion channel activity"/>
    <property type="evidence" value="ECO:0007669"/>
    <property type="project" value="InterPro"/>
</dbReference>
<dbReference type="InterPro" id="IPR023562">
    <property type="entry name" value="ClpP/TepA"/>
</dbReference>
<dbReference type="OrthoDB" id="2017408at2759"/>
<dbReference type="GO" id="GO:0051117">
    <property type="term" value="F:ATPase binding"/>
    <property type="evidence" value="ECO:0007669"/>
    <property type="project" value="TreeGrafter"/>
</dbReference>
<evidence type="ECO:0000313" key="10">
    <source>
        <dbReference type="EMBL" id="GMH57966.1"/>
    </source>
</evidence>
<dbReference type="InterPro" id="IPR029045">
    <property type="entry name" value="ClpP/crotonase-like_dom_sf"/>
</dbReference>
<keyword evidence="4 8" id="KW-1133">Transmembrane helix</keyword>
<comment type="caution">
    <text evidence="10">The sequence shown here is derived from an EMBL/GenBank/DDBJ whole genome shotgun (WGS) entry which is preliminary data.</text>
</comment>